<evidence type="ECO:0000313" key="2">
    <source>
        <dbReference type="EMBL" id="GMG31001.1"/>
    </source>
</evidence>
<feature type="compositionally biased region" description="Polar residues" evidence="1">
    <location>
        <begin position="168"/>
        <end position="188"/>
    </location>
</feature>
<dbReference type="EMBL" id="BSYA01000078">
    <property type="protein sequence ID" value="GMG31001.1"/>
    <property type="molecule type" value="Genomic_DNA"/>
</dbReference>
<dbReference type="PANTHER" id="PTHR39597:SF1">
    <property type="entry name" value="UBA DOMAIN-CONTAINING PROTEIN RUP1"/>
    <property type="match status" value="1"/>
</dbReference>
<feature type="region of interest" description="Disordered" evidence="1">
    <location>
        <begin position="79"/>
        <end position="135"/>
    </location>
</feature>
<evidence type="ECO:0000256" key="1">
    <source>
        <dbReference type="SAM" id="MobiDB-lite"/>
    </source>
</evidence>
<feature type="region of interest" description="Disordered" evidence="1">
    <location>
        <begin position="149"/>
        <end position="188"/>
    </location>
</feature>
<dbReference type="Proteomes" id="UP001165205">
    <property type="component" value="Unassembled WGS sequence"/>
</dbReference>
<comment type="caution">
    <text evidence="2">The sequence shown here is derived from an EMBL/GenBank/DDBJ whole genome shotgun (WGS) entry which is preliminary data.</text>
</comment>
<reference evidence="2" key="1">
    <citation type="submission" date="2023-04" db="EMBL/GenBank/DDBJ databases">
        <title>Aspergillus oryzae NBRC 4228.</title>
        <authorList>
            <person name="Ichikawa N."/>
            <person name="Sato H."/>
            <person name="Tonouchi N."/>
        </authorList>
    </citation>
    <scope>NUCLEOTIDE SEQUENCE</scope>
    <source>
        <strain evidence="2">NBRC 4228</strain>
    </source>
</reference>
<proteinExistence type="predicted"/>
<dbReference type="PANTHER" id="PTHR39597">
    <property type="entry name" value="UBA DOMAIN-CONTAINING PROTEIN RUP1"/>
    <property type="match status" value="1"/>
</dbReference>
<dbReference type="InterPro" id="IPR055335">
    <property type="entry name" value="Ucp6/RUP1"/>
</dbReference>
<accession>A0AAN5BZ15</accession>
<feature type="compositionally biased region" description="Polar residues" evidence="1">
    <location>
        <begin position="122"/>
        <end position="135"/>
    </location>
</feature>
<dbReference type="AlphaFoldDB" id="A0AAN5BZ15"/>
<evidence type="ECO:0000313" key="3">
    <source>
        <dbReference type="Proteomes" id="UP001165205"/>
    </source>
</evidence>
<name>A0AAN5BZ15_ASPOZ</name>
<dbReference type="GO" id="GO:0005829">
    <property type="term" value="C:cytosol"/>
    <property type="evidence" value="ECO:0007669"/>
    <property type="project" value="TreeGrafter"/>
</dbReference>
<organism evidence="2 3">
    <name type="scientific">Aspergillus oryzae</name>
    <name type="common">Yellow koji mold</name>
    <dbReference type="NCBI Taxonomy" id="5062"/>
    <lineage>
        <taxon>Eukaryota</taxon>
        <taxon>Fungi</taxon>
        <taxon>Dikarya</taxon>
        <taxon>Ascomycota</taxon>
        <taxon>Pezizomycotina</taxon>
        <taxon>Eurotiomycetes</taxon>
        <taxon>Eurotiomycetidae</taxon>
        <taxon>Eurotiales</taxon>
        <taxon>Aspergillaceae</taxon>
        <taxon>Aspergillus</taxon>
        <taxon>Aspergillus subgen. Circumdati</taxon>
    </lineage>
</organism>
<sequence>MADTEPTAVDEWQWWRISFSTDDAKARQAELQQGDASTSKNADVIGYTARKVREIEVLKAAREESKNVLLIYANGNAMNFREEPIPPPLQFKQQESAEDAAGRQNEDSSSASRQDENIEMNELTQDGQRETTSAAANVNVFDYQVSSFDDAADSSPEMQEREGRALLGQSSTAGPVQYSPSTNAAWNQ</sequence>
<protein>
    <submittedName>
        <fullName evidence="2">Unnamed protein product</fullName>
    </submittedName>
</protein>
<dbReference type="GO" id="GO:0005634">
    <property type="term" value="C:nucleus"/>
    <property type="evidence" value="ECO:0007669"/>
    <property type="project" value="TreeGrafter"/>
</dbReference>
<dbReference type="GO" id="GO:0016579">
    <property type="term" value="P:protein deubiquitination"/>
    <property type="evidence" value="ECO:0007669"/>
    <property type="project" value="TreeGrafter"/>
</dbReference>
<gene>
    <name evidence="2" type="ORF">Aory04_000697500</name>
</gene>